<sequence length="333" mass="34139">MKLTWLLAALLSTAVAGQAQVSLQFVGETVTGISADGRVAVGTTASGGFRYTRTTDTYEDLPFPASDVNHDGSFVVGVDFSTHRLYQWSGGVSSLVSGVPQLVGTAVLASHANQLGSYPVFTSGGAFIYDGTTSHSVGLAFSEPTGLSSDGSVLVGFGPDGGFRYEGGVLTDLAPQGLTWVGGISGDGSTIIGLSPTMGAVRLDASGLHQISAPATATSDWAEPTAVSADGRIIAGGFAGSPDVEAFYWSAATGPVPLSSLFPVPEGWFLGKVLDMSADGSVMVGQAWNMDGSEARGFIMSGLRFTAAPEPSTYGAAAGLLLLAWVGWKRRPR</sequence>
<keyword evidence="4" id="KW-1185">Reference proteome</keyword>
<accession>B1ZNH5</accession>
<name>B1ZNH5_OPITP</name>
<dbReference type="STRING" id="452637.Oter_1121"/>
<gene>
    <name evidence="3" type="ordered locus">Oter_1121</name>
</gene>
<evidence type="ECO:0000256" key="2">
    <source>
        <dbReference type="SAM" id="SignalP"/>
    </source>
</evidence>
<dbReference type="AlphaFoldDB" id="B1ZNH5"/>
<keyword evidence="1" id="KW-1133">Transmembrane helix</keyword>
<feature type="transmembrane region" description="Helical" evidence="1">
    <location>
        <begin position="311"/>
        <end position="328"/>
    </location>
</feature>
<keyword evidence="1" id="KW-0812">Transmembrane</keyword>
<dbReference type="Proteomes" id="UP000007013">
    <property type="component" value="Chromosome"/>
</dbReference>
<dbReference type="OrthoDB" id="6848220at2"/>
<protein>
    <recommendedName>
        <fullName evidence="5">PEP-CTERM protein-sorting domain-containing protein</fullName>
    </recommendedName>
</protein>
<dbReference type="KEGG" id="ote:Oter_1121"/>
<dbReference type="eggNOG" id="COG5563">
    <property type="taxonomic scope" value="Bacteria"/>
</dbReference>
<evidence type="ECO:0000313" key="3">
    <source>
        <dbReference type="EMBL" id="ACB74409.1"/>
    </source>
</evidence>
<evidence type="ECO:0008006" key="5">
    <source>
        <dbReference type="Google" id="ProtNLM"/>
    </source>
</evidence>
<feature type="chain" id="PRO_5002772540" description="PEP-CTERM protein-sorting domain-containing protein" evidence="2">
    <location>
        <begin position="22"/>
        <end position="333"/>
    </location>
</feature>
<evidence type="ECO:0000313" key="4">
    <source>
        <dbReference type="Proteomes" id="UP000007013"/>
    </source>
</evidence>
<keyword evidence="2" id="KW-0732">Signal</keyword>
<evidence type="ECO:0000256" key="1">
    <source>
        <dbReference type="SAM" id="Phobius"/>
    </source>
</evidence>
<dbReference type="EMBL" id="CP001032">
    <property type="protein sequence ID" value="ACB74409.1"/>
    <property type="molecule type" value="Genomic_DNA"/>
</dbReference>
<dbReference type="RefSeq" id="WP_012373947.1">
    <property type="nucleotide sequence ID" value="NC_010571.1"/>
</dbReference>
<feature type="signal peptide" evidence="2">
    <location>
        <begin position="1"/>
        <end position="21"/>
    </location>
</feature>
<organism evidence="3 4">
    <name type="scientific">Opitutus terrae (strain DSM 11246 / JCM 15787 / PB90-1)</name>
    <dbReference type="NCBI Taxonomy" id="452637"/>
    <lineage>
        <taxon>Bacteria</taxon>
        <taxon>Pseudomonadati</taxon>
        <taxon>Verrucomicrobiota</taxon>
        <taxon>Opitutia</taxon>
        <taxon>Opitutales</taxon>
        <taxon>Opitutaceae</taxon>
        <taxon>Opitutus</taxon>
    </lineage>
</organism>
<reference evidence="3 4" key="1">
    <citation type="journal article" date="2011" name="J. Bacteriol.">
        <title>Genome sequence of the verrucomicrobium Opitutus terrae PB90-1, an abundant inhabitant of rice paddy soil ecosystems.</title>
        <authorList>
            <person name="van Passel M.W."/>
            <person name="Kant R."/>
            <person name="Palva A."/>
            <person name="Copeland A."/>
            <person name="Lucas S."/>
            <person name="Lapidus A."/>
            <person name="Glavina del Rio T."/>
            <person name="Pitluck S."/>
            <person name="Goltsman E."/>
            <person name="Clum A."/>
            <person name="Sun H."/>
            <person name="Schmutz J."/>
            <person name="Larimer F.W."/>
            <person name="Land M.L."/>
            <person name="Hauser L."/>
            <person name="Kyrpides N."/>
            <person name="Mikhailova N."/>
            <person name="Richardson P.P."/>
            <person name="Janssen P.H."/>
            <person name="de Vos W.M."/>
            <person name="Smidt H."/>
        </authorList>
    </citation>
    <scope>NUCLEOTIDE SEQUENCE [LARGE SCALE GENOMIC DNA]</scope>
    <source>
        <strain evidence="4">DSM 11246 / JCM 15787 / PB90-1</strain>
    </source>
</reference>
<keyword evidence="1" id="KW-0472">Membrane</keyword>
<proteinExistence type="predicted"/>
<dbReference type="HOGENOM" id="CLU_833769_0_0_0"/>